<dbReference type="Proteomes" id="UP000235005">
    <property type="component" value="Unassembled WGS sequence"/>
</dbReference>
<keyword evidence="3 5" id="KW-1133">Transmembrane helix</keyword>
<evidence type="ECO:0000256" key="2">
    <source>
        <dbReference type="ARBA" id="ARBA00022692"/>
    </source>
</evidence>
<organism evidence="6 7">
    <name type="scientific">Pseudohalioglobus lutimaris</name>
    <dbReference type="NCBI Taxonomy" id="1737061"/>
    <lineage>
        <taxon>Bacteria</taxon>
        <taxon>Pseudomonadati</taxon>
        <taxon>Pseudomonadota</taxon>
        <taxon>Gammaproteobacteria</taxon>
        <taxon>Cellvibrionales</taxon>
        <taxon>Halieaceae</taxon>
        <taxon>Pseudohalioglobus</taxon>
    </lineage>
</organism>
<feature type="transmembrane region" description="Helical" evidence="5">
    <location>
        <begin position="120"/>
        <end position="139"/>
    </location>
</feature>
<dbReference type="Gene3D" id="1.20.120.550">
    <property type="entry name" value="Membrane associated eicosanoid/glutathione metabolism-like domain"/>
    <property type="match status" value="1"/>
</dbReference>
<dbReference type="InterPro" id="IPR023352">
    <property type="entry name" value="MAPEG-like_dom_sf"/>
</dbReference>
<evidence type="ECO:0000256" key="3">
    <source>
        <dbReference type="ARBA" id="ARBA00022989"/>
    </source>
</evidence>
<dbReference type="RefSeq" id="WP_075998614.1">
    <property type="nucleotide sequence ID" value="NZ_PKUS01000003.1"/>
</dbReference>
<dbReference type="OrthoDB" id="5573101at2"/>
<evidence type="ECO:0000256" key="5">
    <source>
        <dbReference type="SAM" id="Phobius"/>
    </source>
</evidence>
<feature type="transmembrane region" description="Helical" evidence="5">
    <location>
        <begin position="73"/>
        <end position="100"/>
    </location>
</feature>
<dbReference type="EMBL" id="PKUS01000003">
    <property type="protein sequence ID" value="PLW70008.1"/>
    <property type="molecule type" value="Genomic_DNA"/>
</dbReference>
<evidence type="ECO:0000313" key="7">
    <source>
        <dbReference type="Proteomes" id="UP000235005"/>
    </source>
</evidence>
<evidence type="ECO:0000313" key="6">
    <source>
        <dbReference type="EMBL" id="PLW70008.1"/>
    </source>
</evidence>
<reference evidence="6 7" key="1">
    <citation type="submission" date="2018-01" db="EMBL/GenBank/DDBJ databases">
        <title>The draft genome sequence of Halioglobus lutimaris HF004.</title>
        <authorList>
            <person name="Du Z.-J."/>
            <person name="Shi M.-J."/>
        </authorList>
    </citation>
    <scope>NUCLEOTIDE SEQUENCE [LARGE SCALE GENOMIC DNA]</scope>
    <source>
        <strain evidence="6 7">HF004</strain>
    </source>
</reference>
<comment type="subcellular location">
    <subcellularLocation>
        <location evidence="1">Membrane</location>
    </subcellularLocation>
</comment>
<accession>A0A2N5X6A3</accession>
<name>A0A2N5X6A3_9GAMM</name>
<dbReference type="GO" id="GO:0016020">
    <property type="term" value="C:membrane"/>
    <property type="evidence" value="ECO:0007669"/>
    <property type="project" value="UniProtKB-SubCell"/>
</dbReference>
<dbReference type="Pfam" id="PF01124">
    <property type="entry name" value="MAPEG"/>
    <property type="match status" value="1"/>
</dbReference>
<dbReference type="AlphaFoldDB" id="A0A2N5X6A3"/>
<keyword evidence="2 5" id="KW-0812">Transmembrane</keyword>
<keyword evidence="7" id="KW-1185">Reference proteome</keyword>
<proteinExistence type="predicted"/>
<sequence length="142" mass="16064">MERFNAELALPIAVMLLLTLLVWVYLFVTRMRYLTANHIDAEQLKTPAAVQAAIPDDVSGPSNNFKNLLEVPVLFYVTCLYLTLFGMVDALHVNCAWIFVVGRIIHSLIHCTYNKVMHRFIVYVVSSIAVWVMIVRGLLAAL</sequence>
<gene>
    <name evidence="6" type="ORF">C0039_05680</name>
</gene>
<evidence type="ECO:0008006" key="8">
    <source>
        <dbReference type="Google" id="ProtNLM"/>
    </source>
</evidence>
<dbReference type="InterPro" id="IPR001129">
    <property type="entry name" value="Membr-assoc_MAPEG"/>
</dbReference>
<feature type="transmembrane region" description="Helical" evidence="5">
    <location>
        <begin position="7"/>
        <end position="28"/>
    </location>
</feature>
<evidence type="ECO:0000256" key="1">
    <source>
        <dbReference type="ARBA" id="ARBA00004370"/>
    </source>
</evidence>
<dbReference type="SUPFAM" id="SSF161084">
    <property type="entry name" value="MAPEG domain-like"/>
    <property type="match status" value="1"/>
</dbReference>
<keyword evidence="4 5" id="KW-0472">Membrane</keyword>
<protein>
    <recommendedName>
        <fullName evidence="8">MAPEG family protein</fullName>
    </recommendedName>
</protein>
<evidence type="ECO:0000256" key="4">
    <source>
        <dbReference type="ARBA" id="ARBA00023136"/>
    </source>
</evidence>
<comment type="caution">
    <text evidence="6">The sequence shown here is derived from an EMBL/GenBank/DDBJ whole genome shotgun (WGS) entry which is preliminary data.</text>
</comment>